<evidence type="ECO:0000256" key="11">
    <source>
        <dbReference type="SAM" id="MobiDB-lite"/>
    </source>
</evidence>
<dbReference type="RefSeq" id="WP_310248382.1">
    <property type="nucleotide sequence ID" value="NZ_JAVDXX010000001.1"/>
</dbReference>
<gene>
    <name evidence="12" type="ORF">J2S67_001794</name>
</gene>
<evidence type="ECO:0000256" key="10">
    <source>
        <dbReference type="ARBA" id="ARBA00022842"/>
    </source>
</evidence>
<comment type="cofactor">
    <cofactor evidence="2">
        <name>Mg(2+)</name>
        <dbReference type="ChEBI" id="CHEBI:18420"/>
    </cofactor>
</comment>
<evidence type="ECO:0000256" key="8">
    <source>
        <dbReference type="ARBA" id="ARBA00022723"/>
    </source>
</evidence>
<dbReference type="InterPro" id="IPR050793">
    <property type="entry name" value="CMP-NeuNAc_synthase"/>
</dbReference>
<dbReference type="EMBL" id="JAVDXX010000001">
    <property type="protein sequence ID" value="MDR7294526.1"/>
    <property type="molecule type" value="Genomic_DNA"/>
</dbReference>
<dbReference type="SUPFAM" id="SSF56784">
    <property type="entry name" value="HAD-like"/>
    <property type="match status" value="1"/>
</dbReference>
<comment type="catalytic activity">
    <reaction evidence="1">
        <text>an N-acylneuraminate + CTP = a CMP-N-acyl-beta-neuraminate + diphosphate</text>
        <dbReference type="Rhea" id="RHEA:11344"/>
        <dbReference type="ChEBI" id="CHEBI:33019"/>
        <dbReference type="ChEBI" id="CHEBI:37563"/>
        <dbReference type="ChEBI" id="CHEBI:60073"/>
        <dbReference type="ChEBI" id="CHEBI:68671"/>
        <dbReference type="EC" id="2.7.7.43"/>
    </reaction>
</comment>
<organism evidence="12 13">
    <name type="scientific">Pseudoglutamicibacter albus</name>
    <dbReference type="NCBI Taxonomy" id="98671"/>
    <lineage>
        <taxon>Bacteria</taxon>
        <taxon>Bacillati</taxon>
        <taxon>Actinomycetota</taxon>
        <taxon>Actinomycetes</taxon>
        <taxon>Micrococcales</taxon>
        <taxon>Micrococcaceae</taxon>
        <taxon>Pseudoglutamicibacter</taxon>
    </lineage>
</organism>
<sequence>MTTETTPPQQAAAPQATPASVAAPDSRSGATVIIPARGGSKGVPLKNLRPIAGRSLVGRAIDAALAAESVTTVYVSTDHPGIADEARRCGAGVIERPAALSGDTASSESALLHALEILEARGERPAVTVLVQCTSPFIRPEDLQAAVTAVETKSADVAFSTVEDHGFLWTRTPNGNVTAVGHQVAYRPRRQDRAPQMRETGAFYAMNTEGFIETRHRFFGTLTAIEVPAWTAPEIDTLDDLEHAIRIAELHEAPVQALDVDALIMDFDGVHTDDSVTITQDGTESVKVSRSDGMGIKMLRQAGVPMVIVSTETNPVVTARGKKLKVEVMQGVEHKAEAVSTWIKEHGLDPARVAFLGNDINDLPAFAEVGWPLAVADAQPLVTRAARISISAPGGHGAVREVCDRILAARNENREVNDPAGLLPRSIPQPAHLA</sequence>
<evidence type="ECO:0000256" key="5">
    <source>
        <dbReference type="ARBA" id="ARBA00010726"/>
    </source>
</evidence>
<comment type="similarity">
    <text evidence="4">Belongs to the KdsC family.</text>
</comment>
<dbReference type="PANTHER" id="PTHR21485">
    <property type="entry name" value="HAD SUPERFAMILY MEMBERS CMAS AND KDSC"/>
    <property type="match status" value="1"/>
</dbReference>
<dbReference type="CDD" id="cd02513">
    <property type="entry name" value="CMP-NeuAc_Synthase"/>
    <property type="match status" value="1"/>
</dbReference>
<comment type="pathway">
    <text evidence="3">Amino-sugar metabolism; N-acetylneuraminate metabolism.</text>
</comment>
<keyword evidence="12" id="KW-0808">Transferase</keyword>
<keyword evidence="8" id="KW-0479">Metal-binding</keyword>
<keyword evidence="9" id="KW-0378">Hydrolase</keyword>
<reference evidence="12" key="1">
    <citation type="submission" date="2023-07" db="EMBL/GenBank/DDBJ databases">
        <title>Sequencing the genomes of 1000 actinobacteria strains.</title>
        <authorList>
            <person name="Klenk H.-P."/>
        </authorList>
    </citation>
    <scope>NUCLEOTIDE SEQUENCE</scope>
    <source>
        <strain evidence="12">DSM 13068</strain>
    </source>
</reference>
<comment type="caution">
    <text evidence="12">The sequence shown here is derived from an EMBL/GenBank/DDBJ whole genome shotgun (WGS) entry which is preliminary data.</text>
</comment>
<dbReference type="Pfam" id="PF02348">
    <property type="entry name" value="CTP_transf_3"/>
    <property type="match status" value="1"/>
</dbReference>
<comment type="subunit">
    <text evidence="6">Homotetramer.</text>
</comment>
<dbReference type="InterPro" id="IPR036412">
    <property type="entry name" value="HAD-like_sf"/>
</dbReference>
<dbReference type="GO" id="GO:0008781">
    <property type="term" value="F:N-acylneuraminate cytidylyltransferase activity"/>
    <property type="evidence" value="ECO:0007669"/>
    <property type="project" value="UniProtKB-EC"/>
</dbReference>
<dbReference type="SFLD" id="SFLDS00003">
    <property type="entry name" value="Haloacid_Dehalogenase"/>
    <property type="match status" value="1"/>
</dbReference>
<dbReference type="SUPFAM" id="SSF53448">
    <property type="entry name" value="Nucleotide-diphospho-sugar transferases"/>
    <property type="match status" value="1"/>
</dbReference>
<accession>A0ABU1Z3E3</accession>
<evidence type="ECO:0000256" key="1">
    <source>
        <dbReference type="ARBA" id="ARBA00001862"/>
    </source>
</evidence>
<evidence type="ECO:0000256" key="2">
    <source>
        <dbReference type="ARBA" id="ARBA00001946"/>
    </source>
</evidence>
<dbReference type="Gene3D" id="3.90.550.10">
    <property type="entry name" value="Spore Coat Polysaccharide Biosynthesis Protein SpsA, Chain A"/>
    <property type="match status" value="1"/>
</dbReference>
<dbReference type="SFLD" id="SFLDG01138">
    <property type="entry name" value="C1.6.2:_Deoxy-d-mannose-octulo"/>
    <property type="match status" value="1"/>
</dbReference>
<dbReference type="Proteomes" id="UP001180715">
    <property type="component" value="Unassembled WGS sequence"/>
</dbReference>
<dbReference type="Pfam" id="PF08282">
    <property type="entry name" value="Hydrolase_3"/>
    <property type="match status" value="1"/>
</dbReference>
<dbReference type="EC" id="2.7.7.43" evidence="7"/>
<dbReference type="InterPro" id="IPR023214">
    <property type="entry name" value="HAD_sf"/>
</dbReference>
<dbReference type="PANTHER" id="PTHR21485:SF3">
    <property type="entry name" value="N-ACYLNEURAMINATE CYTIDYLYLTRANSFERASE"/>
    <property type="match status" value="1"/>
</dbReference>
<evidence type="ECO:0000256" key="3">
    <source>
        <dbReference type="ARBA" id="ARBA00005141"/>
    </source>
</evidence>
<evidence type="ECO:0000313" key="13">
    <source>
        <dbReference type="Proteomes" id="UP001180715"/>
    </source>
</evidence>
<evidence type="ECO:0000256" key="7">
    <source>
        <dbReference type="ARBA" id="ARBA00012491"/>
    </source>
</evidence>
<feature type="compositionally biased region" description="Low complexity" evidence="11">
    <location>
        <begin position="1"/>
        <end position="24"/>
    </location>
</feature>
<feature type="region of interest" description="Disordered" evidence="11">
    <location>
        <begin position="1"/>
        <end position="27"/>
    </location>
</feature>
<evidence type="ECO:0000313" key="12">
    <source>
        <dbReference type="EMBL" id="MDR7294526.1"/>
    </source>
</evidence>
<protein>
    <recommendedName>
        <fullName evidence="7">N-acylneuraminate cytidylyltransferase</fullName>
        <ecNumber evidence="7">2.7.7.43</ecNumber>
    </recommendedName>
</protein>
<evidence type="ECO:0000256" key="6">
    <source>
        <dbReference type="ARBA" id="ARBA00011881"/>
    </source>
</evidence>
<proteinExistence type="inferred from homology"/>
<name>A0ABU1Z3E3_9MICC</name>
<evidence type="ECO:0000256" key="4">
    <source>
        <dbReference type="ARBA" id="ARBA00005893"/>
    </source>
</evidence>
<dbReference type="SFLD" id="SFLDG01136">
    <property type="entry name" value="C1.6:_Phosphoserine_Phosphatas"/>
    <property type="match status" value="1"/>
</dbReference>
<dbReference type="InterPro" id="IPR029044">
    <property type="entry name" value="Nucleotide-diphossugar_trans"/>
</dbReference>
<keyword evidence="10" id="KW-0460">Magnesium</keyword>
<dbReference type="Gene3D" id="3.40.50.1000">
    <property type="entry name" value="HAD superfamily/HAD-like"/>
    <property type="match status" value="1"/>
</dbReference>
<dbReference type="InterPro" id="IPR010023">
    <property type="entry name" value="KdsC_fam"/>
</dbReference>
<evidence type="ECO:0000256" key="9">
    <source>
        <dbReference type="ARBA" id="ARBA00022801"/>
    </source>
</evidence>
<keyword evidence="12" id="KW-0548">Nucleotidyltransferase</keyword>
<keyword evidence="13" id="KW-1185">Reference proteome</keyword>
<dbReference type="InterPro" id="IPR003329">
    <property type="entry name" value="Cytidylyl_trans"/>
</dbReference>
<comment type="similarity">
    <text evidence="5">Belongs to the CMP-NeuNAc synthase family.</text>
</comment>